<keyword evidence="3" id="KW-1185">Reference proteome</keyword>
<dbReference type="Proteomes" id="UP000008229">
    <property type="component" value="Chromosome"/>
</dbReference>
<evidence type="ECO:0000313" key="2">
    <source>
        <dbReference type="EMBL" id="ADB53889.1"/>
    </source>
</evidence>
<dbReference type="Pfam" id="PF13489">
    <property type="entry name" value="Methyltransf_23"/>
    <property type="match status" value="1"/>
</dbReference>
<evidence type="ECO:0000313" key="3">
    <source>
        <dbReference type="Proteomes" id="UP000008229"/>
    </source>
</evidence>
<protein>
    <recommendedName>
        <fullName evidence="4">Methyltransferase type 12</fullName>
    </recommendedName>
</protein>
<feature type="compositionally biased region" description="Low complexity" evidence="1">
    <location>
        <begin position="274"/>
        <end position="291"/>
    </location>
</feature>
<proteinExistence type="predicted"/>
<dbReference type="HOGENOM" id="CLU_955493_0_0_11"/>
<dbReference type="SUPFAM" id="SSF53335">
    <property type="entry name" value="S-adenosyl-L-methionine-dependent methyltransferases"/>
    <property type="match status" value="1"/>
</dbReference>
<name>D3EZQ1_CONWI</name>
<organism evidence="2 3">
    <name type="scientific">Conexibacter woesei (strain DSM 14684 / CCUG 47730 / CIP 108061 / JCM 11494 / NBRC 100937 / ID131577)</name>
    <dbReference type="NCBI Taxonomy" id="469383"/>
    <lineage>
        <taxon>Bacteria</taxon>
        <taxon>Bacillati</taxon>
        <taxon>Actinomycetota</taxon>
        <taxon>Thermoleophilia</taxon>
        <taxon>Solirubrobacterales</taxon>
        <taxon>Conexibacteraceae</taxon>
        <taxon>Conexibacter</taxon>
    </lineage>
</organism>
<gene>
    <name evidence="2" type="ordered locus">Cwoe_5484</name>
</gene>
<dbReference type="KEGG" id="cwo:Cwoe_5484"/>
<dbReference type="STRING" id="469383.Cwoe_5484"/>
<dbReference type="InterPro" id="IPR029063">
    <property type="entry name" value="SAM-dependent_MTases_sf"/>
</dbReference>
<dbReference type="EMBL" id="CP001854">
    <property type="protein sequence ID" value="ADB53889.1"/>
    <property type="molecule type" value="Genomic_DNA"/>
</dbReference>
<feature type="region of interest" description="Disordered" evidence="1">
    <location>
        <begin position="270"/>
        <end position="291"/>
    </location>
</feature>
<reference evidence="2 3" key="1">
    <citation type="journal article" date="2010" name="Stand. Genomic Sci.">
        <title>Complete genome sequence of Conexibacter woesei type strain (ID131577).</title>
        <authorList>
            <person name="Pukall R."/>
            <person name="Lapidus A."/>
            <person name="Glavina Del Rio T."/>
            <person name="Copeland A."/>
            <person name="Tice H."/>
            <person name="Cheng J.-F."/>
            <person name="Lucas S."/>
            <person name="Chen F."/>
            <person name="Nolan M."/>
            <person name="Bruce D."/>
            <person name="Goodwin L."/>
            <person name="Pitluck S."/>
            <person name="Mavromatis K."/>
            <person name="Ivanova N."/>
            <person name="Ovchinnikova G."/>
            <person name="Pati A."/>
            <person name="Chen A."/>
            <person name="Palaniappan K."/>
            <person name="Land M."/>
            <person name="Hauser L."/>
            <person name="Chang Y.-J."/>
            <person name="Jeffries C.D."/>
            <person name="Chain P."/>
            <person name="Meincke L."/>
            <person name="Sims D."/>
            <person name="Brettin T."/>
            <person name="Detter J.C."/>
            <person name="Rohde M."/>
            <person name="Goeker M."/>
            <person name="Bristow J."/>
            <person name="Eisen J.A."/>
            <person name="Markowitz V."/>
            <person name="Kyrpides N.C."/>
            <person name="Klenk H.-P."/>
            <person name="Hugenholtz P."/>
        </authorList>
    </citation>
    <scope>NUCLEOTIDE SEQUENCE [LARGE SCALE GENOMIC DNA]</scope>
    <source>
        <strain evidence="3">DSM 14684 / CIP 108061 / JCM 11494 / NBRC 100937 / ID131577</strain>
    </source>
</reference>
<sequence>MPDWQERINDDTRPAIRAEHELRYAVAAPLIRASARWCDLGCGTGLGAVTALAGEELDGTALLVDRDATAAERAATAVPARATTAIGADLSTAAGIDRVRAALADASGAGALCVTAFELIEHLESFAPLVALLVELGARPDATVLLSVPNDAFWAIDNPHHRTTWGEGAVEELRSLLPAGHVALHQLALEGSALLPLDEATVARTDVALAPGVPSHVLLAFGAQASQVTSAVTVVQSDLEAQRRWERQRESDLLYYVKKVEALEQQLAERASTDAAPADGDVDAPAASGHA</sequence>
<reference evidence="3" key="2">
    <citation type="submission" date="2010-01" db="EMBL/GenBank/DDBJ databases">
        <title>The complete genome of Conexibacter woesei DSM 14684.</title>
        <authorList>
            <consortium name="US DOE Joint Genome Institute (JGI-PGF)"/>
            <person name="Lucas S."/>
            <person name="Copeland A."/>
            <person name="Lapidus A."/>
            <person name="Glavina del Rio T."/>
            <person name="Dalin E."/>
            <person name="Tice H."/>
            <person name="Bruce D."/>
            <person name="Goodwin L."/>
            <person name="Pitluck S."/>
            <person name="Kyrpides N."/>
            <person name="Mavromatis K."/>
            <person name="Ivanova N."/>
            <person name="Mikhailova N."/>
            <person name="Chertkov O."/>
            <person name="Brettin T."/>
            <person name="Detter J.C."/>
            <person name="Han C."/>
            <person name="Larimer F."/>
            <person name="Land M."/>
            <person name="Hauser L."/>
            <person name="Markowitz V."/>
            <person name="Cheng J.-F."/>
            <person name="Hugenholtz P."/>
            <person name="Woyke T."/>
            <person name="Wu D."/>
            <person name="Pukall R."/>
            <person name="Steenblock K."/>
            <person name="Schneider S."/>
            <person name="Klenk H.-P."/>
            <person name="Eisen J.A."/>
        </authorList>
    </citation>
    <scope>NUCLEOTIDE SEQUENCE [LARGE SCALE GENOMIC DNA]</scope>
    <source>
        <strain evidence="3">DSM 14684 / CIP 108061 / JCM 11494 / NBRC 100937 / ID131577</strain>
    </source>
</reference>
<evidence type="ECO:0000256" key="1">
    <source>
        <dbReference type="SAM" id="MobiDB-lite"/>
    </source>
</evidence>
<dbReference type="RefSeq" id="WP_012936940.1">
    <property type="nucleotide sequence ID" value="NC_013739.1"/>
</dbReference>
<accession>D3EZQ1</accession>
<dbReference type="Gene3D" id="3.40.50.150">
    <property type="entry name" value="Vaccinia Virus protein VP39"/>
    <property type="match status" value="1"/>
</dbReference>
<evidence type="ECO:0008006" key="4">
    <source>
        <dbReference type="Google" id="ProtNLM"/>
    </source>
</evidence>
<dbReference type="OrthoDB" id="5244417at2"/>
<dbReference type="AlphaFoldDB" id="D3EZQ1"/>